<dbReference type="Proteomes" id="UP000004348">
    <property type="component" value="Chromosome"/>
</dbReference>
<accession>F3KNC8</accession>
<proteinExistence type="predicted"/>
<name>F3KNC8_9ARCH</name>
<comment type="caution">
    <text evidence="1">The sequence shown here is derived from an EMBL/GenBank/DDBJ whole genome shotgun (WGS) entry which is preliminary data.</text>
</comment>
<evidence type="ECO:0000313" key="1">
    <source>
        <dbReference type="EMBL" id="EGG41104.1"/>
    </source>
</evidence>
<sequence length="126" mass="15036">MSFFESDFKEIIFVAEKIHAHYWPLDSPTWSDVIKKQIDTDINKNKEKKQLVIKNNVILIDNYEFTSLKKIGLTIPLFKKQFTLVFEGKFDNFFAHVHVTTSIENYLEIFNNLIHWRSKYFSDSIL</sequence>
<dbReference type="EMBL" id="AEGP01000066">
    <property type="protein sequence ID" value="EGG41104.1"/>
    <property type="molecule type" value="Genomic_DNA"/>
</dbReference>
<organism evidence="1">
    <name type="scientific">Candidatus Nitrosarchaeum limnium SFB1</name>
    <dbReference type="NCBI Taxonomy" id="886738"/>
    <lineage>
        <taxon>Archaea</taxon>
        <taxon>Nitrososphaerota</taxon>
        <taxon>Nitrososphaeria</taxon>
        <taxon>Nitrosopumilales</taxon>
        <taxon>Nitrosopumilaceae</taxon>
        <taxon>Nitrosarchaeum</taxon>
    </lineage>
</organism>
<gene>
    <name evidence="1" type="ORF">Nlim_1910</name>
</gene>
<dbReference type="HOGENOM" id="CLU_2140092_0_0_2"/>
<reference evidence="1" key="1">
    <citation type="journal article" date="2011" name="PLoS ONE">
        <title>Genome of a low-salinity ammonia-oxidizing archaeon determined by single-cell and metagenomic analysis.</title>
        <authorList>
            <person name="Blainey P.C."/>
            <person name="Mosier A.C."/>
            <person name="Potanina A."/>
            <person name="Francis C.A."/>
            <person name="Quake S.R."/>
        </authorList>
    </citation>
    <scope>NUCLEOTIDE SEQUENCE [LARGE SCALE GENOMIC DNA]</scope>
    <source>
        <strain evidence="1">SFB1</strain>
    </source>
</reference>
<protein>
    <submittedName>
        <fullName evidence="1">Uncharacterized protein</fullName>
    </submittedName>
</protein>
<dbReference type="AlphaFoldDB" id="F3KNC8"/>